<dbReference type="Pfam" id="PF02829">
    <property type="entry name" value="3H"/>
    <property type="match status" value="1"/>
</dbReference>
<accession>A0A4S3PPY4</accession>
<feature type="binding site" evidence="1">
    <location>
        <position position="92"/>
    </location>
    <ligand>
        <name>Ni(2+)</name>
        <dbReference type="ChEBI" id="CHEBI:49786"/>
    </ligand>
</feature>
<gene>
    <name evidence="4" type="ORF">E1I69_13860</name>
</gene>
<dbReference type="OrthoDB" id="9792661at2"/>
<dbReference type="SUPFAM" id="SSF46785">
    <property type="entry name" value="Winged helix' DNA-binding domain"/>
    <property type="match status" value="1"/>
</dbReference>
<name>A0A4S3PPY4_9BACI</name>
<keyword evidence="1" id="KW-0533">Nickel</keyword>
<evidence type="ECO:0000259" key="2">
    <source>
        <dbReference type="Pfam" id="PF02829"/>
    </source>
</evidence>
<comment type="caution">
    <text evidence="4">The sequence shown here is derived from an EMBL/GenBank/DDBJ whole genome shotgun (WGS) entry which is preliminary data.</text>
</comment>
<evidence type="ECO:0000313" key="5">
    <source>
        <dbReference type="Proteomes" id="UP000306477"/>
    </source>
</evidence>
<dbReference type="PIRSF" id="PIRSF037847">
    <property type="entry name" value="NiaR"/>
    <property type="match status" value="1"/>
</dbReference>
<dbReference type="PANTHER" id="PTHR40068:SF1">
    <property type="entry name" value="TRANSCRIPTION REPRESSOR NIAR-RELATED"/>
    <property type="match status" value="1"/>
</dbReference>
<feature type="domain" description="3H" evidence="2">
    <location>
        <begin position="80"/>
        <end position="176"/>
    </location>
</feature>
<dbReference type="RefSeq" id="WP_136380180.1">
    <property type="nucleotide sequence ID" value="NZ_SLUB01000025.1"/>
</dbReference>
<sequence length="180" mass="20251">MSTDKKLLGEKRRESIIQWLKESPTPIIGEELSKRANVSRQVIVQDISLLKAKNEPIVATSQGYIYLQEHPKQDTISRIIAVKHTSEQTADELNILVDYGVTVKDVIVEHPVYGEIVGSLMIKNRFEVKRFIEKLSETNASLLSLLTNGVHLHTIEADSVEKLDSACEALREANILFSDQ</sequence>
<dbReference type="AlphaFoldDB" id="A0A4S3PPY4"/>
<dbReference type="InterPro" id="IPR004173">
    <property type="entry name" value="3H_domain"/>
</dbReference>
<evidence type="ECO:0000259" key="3">
    <source>
        <dbReference type="Pfam" id="PF08279"/>
    </source>
</evidence>
<organism evidence="4 5">
    <name type="scientific">Bacillus timonensis</name>
    <dbReference type="NCBI Taxonomy" id="1033734"/>
    <lineage>
        <taxon>Bacteria</taxon>
        <taxon>Bacillati</taxon>
        <taxon>Bacillota</taxon>
        <taxon>Bacilli</taxon>
        <taxon>Bacillales</taxon>
        <taxon>Bacillaceae</taxon>
        <taxon>Bacillus</taxon>
    </lineage>
</organism>
<reference evidence="4 5" key="1">
    <citation type="journal article" date="2019" name="Indoor Air">
        <title>Impacts of indoor surface finishes on bacterial viability.</title>
        <authorList>
            <person name="Hu J."/>
            <person name="Maamar S.B."/>
            <person name="Glawe A.J."/>
            <person name="Gottel N."/>
            <person name="Gilbert J.A."/>
            <person name="Hartmann E.M."/>
        </authorList>
    </citation>
    <scope>NUCLEOTIDE SEQUENCE [LARGE SCALE GENOMIC DNA]</scope>
    <source>
        <strain evidence="4 5">AF060A6</strain>
    </source>
</reference>
<feature type="domain" description="Helix-turn-helix type 11" evidence="3">
    <location>
        <begin position="12"/>
        <end position="65"/>
    </location>
</feature>
<protein>
    <submittedName>
        <fullName evidence="4">Transcription repressor NadR</fullName>
    </submittedName>
</protein>
<keyword evidence="1" id="KW-0479">Metal-binding</keyword>
<keyword evidence="5" id="KW-1185">Reference proteome</keyword>
<dbReference type="Proteomes" id="UP000306477">
    <property type="component" value="Unassembled WGS sequence"/>
</dbReference>
<dbReference type="STRING" id="1033734.GCA_000285535_00489"/>
<dbReference type="EMBL" id="SLUB01000025">
    <property type="protein sequence ID" value="THE11691.1"/>
    <property type="molecule type" value="Genomic_DNA"/>
</dbReference>
<dbReference type="Gene3D" id="1.10.10.10">
    <property type="entry name" value="Winged helix-like DNA-binding domain superfamily/Winged helix DNA-binding domain"/>
    <property type="match status" value="1"/>
</dbReference>
<dbReference type="SUPFAM" id="SSF75500">
    <property type="entry name" value="Putative transcriptional regulator TM1602, C-terminal domain"/>
    <property type="match status" value="1"/>
</dbReference>
<dbReference type="InterPro" id="IPR036390">
    <property type="entry name" value="WH_DNA-bd_sf"/>
</dbReference>
<feature type="binding site" evidence="1">
    <location>
        <position position="153"/>
    </location>
    <ligand>
        <name>Ni(2+)</name>
        <dbReference type="ChEBI" id="CHEBI:49786"/>
    </ligand>
</feature>
<proteinExistence type="predicted"/>
<dbReference type="PANTHER" id="PTHR40068">
    <property type="entry name" value="TRANSCRIPTION REPRESSOR NIAR-RELATED"/>
    <property type="match status" value="1"/>
</dbReference>
<dbReference type="InterPro" id="IPR035922">
    <property type="entry name" value="3H_dom_sf"/>
</dbReference>
<dbReference type="GO" id="GO:0046872">
    <property type="term" value="F:metal ion binding"/>
    <property type="evidence" value="ECO:0007669"/>
    <property type="project" value="UniProtKB-KW"/>
</dbReference>
<dbReference type="Gene3D" id="3.30.1340.20">
    <property type="entry name" value="3H domain"/>
    <property type="match status" value="1"/>
</dbReference>
<evidence type="ECO:0000313" key="4">
    <source>
        <dbReference type="EMBL" id="THE11691.1"/>
    </source>
</evidence>
<dbReference type="Pfam" id="PF08279">
    <property type="entry name" value="HTH_11"/>
    <property type="match status" value="1"/>
</dbReference>
<feature type="binding site" evidence="1">
    <location>
        <position position="151"/>
    </location>
    <ligand>
        <name>Ni(2+)</name>
        <dbReference type="ChEBI" id="CHEBI:49786"/>
    </ligand>
</feature>
<feature type="binding site" evidence="1">
    <location>
        <position position="84"/>
    </location>
    <ligand>
        <name>Ni(2+)</name>
        <dbReference type="ChEBI" id="CHEBI:49786"/>
    </ligand>
</feature>
<dbReference type="InterPro" id="IPR026043">
    <property type="entry name" value="NadR"/>
</dbReference>
<dbReference type="InterPro" id="IPR013196">
    <property type="entry name" value="HTH_11"/>
</dbReference>
<dbReference type="InterPro" id="IPR036388">
    <property type="entry name" value="WH-like_DNA-bd_sf"/>
</dbReference>
<evidence type="ECO:0000256" key="1">
    <source>
        <dbReference type="PIRSR" id="PIRSR037847-1"/>
    </source>
</evidence>